<name>R7TIB5_CAPTE</name>
<dbReference type="Gene3D" id="2.130.10.10">
    <property type="entry name" value="YVTN repeat-like/Quinoprotein amine dehydrogenase"/>
    <property type="match status" value="2"/>
</dbReference>
<accession>R7TIB5</accession>
<dbReference type="InterPro" id="IPR015943">
    <property type="entry name" value="WD40/YVTN_repeat-like_dom_sf"/>
</dbReference>
<dbReference type="SMART" id="SM00320">
    <property type="entry name" value="WD40"/>
    <property type="match status" value="6"/>
</dbReference>
<keyword evidence="2" id="KW-0963">Cytoplasm</keyword>
<reference evidence="7" key="1">
    <citation type="submission" date="2012-12" db="EMBL/GenBank/DDBJ databases">
        <authorList>
            <person name="Hellsten U."/>
            <person name="Grimwood J."/>
            <person name="Chapman J.A."/>
            <person name="Shapiro H."/>
            <person name="Aerts A."/>
            <person name="Otillar R.P."/>
            <person name="Terry A.Y."/>
            <person name="Boore J.L."/>
            <person name="Simakov O."/>
            <person name="Marletaz F."/>
            <person name="Cho S.-J."/>
            <person name="Edsinger-Gonzales E."/>
            <person name="Havlak P."/>
            <person name="Kuo D.-H."/>
            <person name="Larsson T."/>
            <person name="Lv J."/>
            <person name="Arendt D."/>
            <person name="Savage R."/>
            <person name="Osoegawa K."/>
            <person name="de Jong P."/>
            <person name="Lindberg D.R."/>
            <person name="Seaver E.C."/>
            <person name="Weisblat D.A."/>
            <person name="Putnam N.H."/>
            <person name="Grigoriev I.V."/>
            <person name="Rokhsar D.S."/>
        </authorList>
    </citation>
    <scope>NUCLEOTIDE SEQUENCE</scope>
    <source>
        <strain evidence="7">I ESC-2004</strain>
    </source>
</reference>
<protein>
    <recommendedName>
        <fullName evidence="8">WD repeat-containing protein 34</fullName>
    </recommendedName>
</protein>
<organism evidence="5">
    <name type="scientific">Capitella teleta</name>
    <name type="common">Polychaete worm</name>
    <dbReference type="NCBI Taxonomy" id="283909"/>
    <lineage>
        <taxon>Eukaryota</taxon>
        <taxon>Metazoa</taxon>
        <taxon>Spiralia</taxon>
        <taxon>Lophotrochozoa</taxon>
        <taxon>Annelida</taxon>
        <taxon>Polychaeta</taxon>
        <taxon>Sedentaria</taxon>
        <taxon>Scolecida</taxon>
        <taxon>Capitellidae</taxon>
        <taxon>Capitella</taxon>
    </lineage>
</organism>
<dbReference type="GO" id="GO:0005868">
    <property type="term" value="C:cytoplasmic dynein complex"/>
    <property type="evidence" value="ECO:0007669"/>
    <property type="project" value="TreeGrafter"/>
</dbReference>
<evidence type="ECO:0000256" key="1">
    <source>
        <dbReference type="ARBA" id="ARBA00004496"/>
    </source>
</evidence>
<keyword evidence="7" id="KW-1185">Reference proteome</keyword>
<evidence type="ECO:0000313" key="6">
    <source>
        <dbReference type="EnsemblMetazoa" id="CapteP134662"/>
    </source>
</evidence>
<dbReference type="EnsemblMetazoa" id="CapteT134662">
    <property type="protein sequence ID" value="CapteP134662"/>
    <property type="gene ID" value="CapteG134662"/>
</dbReference>
<dbReference type="EMBL" id="AMQN01002615">
    <property type="status" value="NOT_ANNOTATED_CDS"/>
    <property type="molecule type" value="Genomic_DNA"/>
</dbReference>
<dbReference type="OrthoDB" id="445052at2759"/>
<dbReference type="PANTHER" id="PTHR12442:SF26">
    <property type="entry name" value="CYTOPLASMIC DYNEIN 2 INTERMEDIATE CHAIN 2"/>
    <property type="match status" value="1"/>
</dbReference>
<dbReference type="SUPFAM" id="SSF50978">
    <property type="entry name" value="WD40 repeat-like"/>
    <property type="match status" value="1"/>
</dbReference>
<dbReference type="GO" id="GO:0045503">
    <property type="term" value="F:dynein light chain binding"/>
    <property type="evidence" value="ECO:0007669"/>
    <property type="project" value="TreeGrafter"/>
</dbReference>
<keyword evidence="3" id="KW-0853">WD repeat</keyword>
<evidence type="ECO:0000256" key="4">
    <source>
        <dbReference type="ARBA" id="ARBA00022737"/>
    </source>
</evidence>
<dbReference type="Pfam" id="PF00400">
    <property type="entry name" value="WD40"/>
    <property type="match status" value="1"/>
</dbReference>
<dbReference type="OMA" id="SYVCAWN"/>
<reference evidence="6" key="3">
    <citation type="submission" date="2015-06" db="UniProtKB">
        <authorList>
            <consortium name="EnsemblMetazoa"/>
        </authorList>
    </citation>
    <scope>IDENTIFICATION</scope>
</reference>
<gene>
    <name evidence="5" type="ORF">CAPTEDRAFT_134662</name>
</gene>
<evidence type="ECO:0000313" key="5">
    <source>
        <dbReference type="EMBL" id="ELT93583.1"/>
    </source>
</evidence>
<evidence type="ECO:0008006" key="8">
    <source>
        <dbReference type="Google" id="ProtNLM"/>
    </source>
</evidence>
<comment type="subcellular location">
    <subcellularLocation>
        <location evidence="1">Cytoplasm</location>
    </subcellularLocation>
</comment>
<dbReference type="STRING" id="283909.R7TIB5"/>
<dbReference type="InterPro" id="IPR050687">
    <property type="entry name" value="Dynein_IC"/>
</dbReference>
<feature type="non-terminal residue" evidence="5">
    <location>
        <position position="1"/>
    </location>
</feature>
<evidence type="ECO:0000256" key="2">
    <source>
        <dbReference type="ARBA" id="ARBA00022490"/>
    </source>
</evidence>
<keyword evidence="4" id="KW-0677">Repeat</keyword>
<sequence>DSQELKQFIHKIGPLMIQELVRNSRSHAFEGYDVNWGEDTNTVTDIHTLCHAEFAESVIVTNLSWNSTGAVVAASYGRFDHEDWCMHKSGLCTWNLDRRNLDADKPDSVIDVSSCLMCIAYHPQKPAWIAGGTFNGEVIVWDTSQTEETLVASSGIGDDSHRDPVAKLTWIPDPESKGKKFHIVSVSSDGRILTWKVHASKQKLKLINGFVLLTDSLPRHLRVRSRGNQEMGVTCISFSKEDETKFMIGSDCGGIFQCSTSVRGNPANESNCSVELRSPVTMTFNPHSGPVYGIECSPFHHQMMLTSASDASVRLYSLLRAQPLITIDPGAGYVYAAKWSPVRPLLFAVVTEGGHLYFYDLQQMNAVPILKLEVAKRPIYSLQFNAKERSLLATGDGAGKIRVWRLNEELVKPGAKEMDSLTSLASSALQ</sequence>
<dbReference type="GO" id="GO:0042073">
    <property type="term" value="P:intraciliary transport"/>
    <property type="evidence" value="ECO:0007669"/>
    <property type="project" value="TreeGrafter"/>
</dbReference>
<dbReference type="Proteomes" id="UP000014760">
    <property type="component" value="Unassembled WGS sequence"/>
</dbReference>
<dbReference type="HOGENOM" id="CLU_031167_0_0_1"/>
<evidence type="ECO:0000256" key="3">
    <source>
        <dbReference type="ARBA" id="ARBA00022574"/>
    </source>
</evidence>
<dbReference type="EMBL" id="KB309694">
    <property type="protein sequence ID" value="ELT93583.1"/>
    <property type="molecule type" value="Genomic_DNA"/>
</dbReference>
<evidence type="ECO:0000313" key="7">
    <source>
        <dbReference type="Proteomes" id="UP000014760"/>
    </source>
</evidence>
<proteinExistence type="predicted"/>
<dbReference type="AlphaFoldDB" id="R7TIB5"/>
<reference evidence="5 7" key="2">
    <citation type="journal article" date="2013" name="Nature">
        <title>Insights into bilaterian evolution from three spiralian genomes.</title>
        <authorList>
            <person name="Simakov O."/>
            <person name="Marletaz F."/>
            <person name="Cho S.J."/>
            <person name="Edsinger-Gonzales E."/>
            <person name="Havlak P."/>
            <person name="Hellsten U."/>
            <person name="Kuo D.H."/>
            <person name="Larsson T."/>
            <person name="Lv J."/>
            <person name="Arendt D."/>
            <person name="Savage R."/>
            <person name="Osoegawa K."/>
            <person name="de Jong P."/>
            <person name="Grimwood J."/>
            <person name="Chapman J.A."/>
            <person name="Shapiro H."/>
            <person name="Aerts A."/>
            <person name="Otillar R.P."/>
            <person name="Terry A.Y."/>
            <person name="Boore J.L."/>
            <person name="Grigoriev I.V."/>
            <person name="Lindberg D.R."/>
            <person name="Seaver E.C."/>
            <person name="Weisblat D.A."/>
            <person name="Putnam N.H."/>
            <person name="Rokhsar D.S."/>
        </authorList>
    </citation>
    <scope>NUCLEOTIDE SEQUENCE</scope>
    <source>
        <strain evidence="5 7">I ESC-2004</strain>
    </source>
</reference>
<dbReference type="InterPro" id="IPR036322">
    <property type="entry name" value="WD40_repeat_dom_sf"/>
</dbReference>
<dbReference type="InterPro" id="IPR001680">
    <property type="entry name" value="WD40_rpt"/>
</dbReference>
<dbReference type="GO" id="GO:0097014">
    <property type="term" value="C:ciliary plasm"/>
    <property type="evidence" value="ECO:0007669"/>
    <property type="project" value="TreeGrafter"/>
</dbReference>
<dbReference type="GO" id="GO:0045504">
    <property type="term" value="F:dynein heavy chain binding"/>
    <property type="evidence" value="ECO:0007669"/>
    <property type="project" value="TreeGrafter"/>
</dbReference>
<dbReference type="PANTHER" id="PTHR12442">
    <property type="entry name" value="DYNEIN INTERMEDIATE CHAIN"/>
    <property type="match status" value="1"/>
</dbReference>